<name>U5G5J5_POPTR</name>
<dbReference type="EMBL" id="CM009295">
    <property type="protein sequence ID" value="PNT29798.1"/>
    <property type="molecule type" value="Genomic_DNA"/>
</dbReference>
<protein>
    <submittedName>
        <fullName evidence="1">Uncharacterized protein</fullName>
    </submittedName>
</protein>
<dbReference type="Proteomes" id="UP000006729">
    <property type="component" value="Chromosome 6"/>
</dbReference>
<keyword evidence="2" id="KW-1185">Reference proteome</keyword>
<accession>U5G5J5</accession>
<evidence type="ECO:0000313" key="2">
    <source>
        <dbReference type="Proteomes" id="UP000006729"/>
    </source>
</evidence>
<dbReference type="AlphaFoldDB" id="U5G5J5"/>
<sequence>MEFSNNVMSSPINIENLVYKCNLLCSQEHERVSIRFGLNPPLKSRQSTVDRLVIRAALLVQRCPVYAVIGRRLWILVCSV</sequence>
<proteinExistence type="predicted"/>
<evidence type="ECO:0000313" key="1">
    <source>
        <dbReference type="EMBL" id="PNT29798.1"/>
    </source>
</evidence>
<dbReference type="HOGENOM" id="CLU_2594293_0_0_1"/>
<reference evidence="1 2" key="1">
    <citation type="journal article" date="2006" name="Science">
        <title>The genome of black cottonwood, Populus trichocarpa (Torr. &amp; Gray).</title>
        <authorList>
            <person name="Tuskan G.A."/>
            <person name="Difazio S."/>
            <person name="Jansson S."/>
            <person name="Bohlmann J."/>
            <person name="Grigoriev I."/>
            <person name="Hellsten U."/>
            <person name="Putnam N."/>
            <person name="Ralph S."/>
            <person name="Rombauts S."/>
            <person name="Salamov A."/>
            <person name="Schein J."/>
            <person name="Sterck L."/>
            <person name="Aerts A."/>
            <person name="Bhalerao R.R."/>
            <person name="Bhalerao R.P."/>
            <person name="Blaudez D."/>
            <person name="Boerjan W."/>
            <person name="Brun A."/>
            <person name="Brunner A."/>
            <person name="Busov V."/>
            <person name="Campbell M."/>
            <person name="Carlson J."/>
            <person name="Chalot M."/>
            <person name="Chapman J."/>
            <person name="Chen G.L."/>
            <person name="Cooper D."/>
            <person name="Coutinho P.M."/>
            <person name="Couturier J."/>
            <person name="Covert S."/>
            <person name="Cronk Q."/>
            <person name="Cunningham R."/>
            <person name="Davis J."/>
            <person name="Degroeve S."/>
            <person name="Dejardin A."/>
            <person name="Depamphilis C."/>
            <person name="Detter J."/>
            <person name="Dirks B."/>
            <person name="Dubchak I."/>
            <person name="Duplessis S."/>
            <person name="Ehlting J."/>
            <person name="Ellis B."/>
            <person name="Gendler K."/>
            <person name="Goodstein D."/>
            <person name="Gribskov M."/>
            <person name="Grimwood J."/>
            <person name="Groover A."/>
            <person name="Gunter L."/>
            <person name="Hamberger B."/>
            <person name="Heinze B."/>
            <person name="Helariutta Y."/>
            <person name="Henrissat B."/>
            <person name="Holligan D."/>
            <person name="Holt R."/>
            <person name="Huang W."/>
            <person name="Islam-Faridi N."/>
            <person name="Jones S."/>
            <person name="Jones-Rhoades M."/>
            <person name="Jorgensen R."/>
            <person name="Joshi C."/>
            <person name="Kangasjarvi J."/>
            <person name="Karlsson J."/>
            <person name="Kelleher C."/>
            <person name="Kirkpatrick R."/>
            <person name="Kirst M."/>
            <person name="Kohler A."/>
            <person name="Kalluri U."/>
            <person name="Larimer F."/>
            <person name="Leebens-Mack J."/>
            <person name="Leple J.C."/>
            <person name="Locascio P."/>
            <person name="Lou Y."/>
            <person name="Lucas S."/>
            <person name="Martin F."/>
            <person name="Montanini B."/>
            <person name="Napoli C."/>
            <person name="Nelson D.R."/>
            <person name="Nelson C."/>
            <person name="Nieminen K."/>
            <person name="Nilsson O."/>
            <person name="Pereda V."/>
            <person name="Peter G."/>
            <person name="Philippe R."/>
            <person name="Pilate G."/>
            <person name="Poliakov A."/>
            <person name="Razumovskaya J."/>
            <person name="Richardson P."/>
            <person name="Rinaldi C."/>
            <person name="Ritland K."/>
            <person name="Rouze P."/>
            <person name="Ryaboy D."/>
            <person name="Schmutz J."/>
            <person name="Schrader J."/>
            <person name="Segerman B."/>
            <person name="Shin H."/>
            <person name="Siddiqui A."/>
            <person name="Sterky F."/>
            <person name="Terry A."/>
            <person name="Tsai C.J."/>
            <person name="Uberbacher E."/>
            <person name="Unneberg P."/>
            <person name="Vahala J."/>
            <person name="Wall K."/>
            <person name="Wessler S."/>
            <person name="Yang G."/>
            <person name="Yin T."/>
            <person name="Douglas C."/>
            <person name="Marra M."/>
            <person name="Sandberg G."/>
            <person name="Van de Peer Y."/>
            <person name="Rokhsar D."/>
        </authorList>
    </citation>
    <scope>NUCLEOTIDE SEQUENCE [LARGE SCALE GENOMIC DNA]</scope>
    <source>
        <strain evidence="2">cv. Nisqually</strain>
    </source>
</reference>
<organism evidence="1 2">
    <name type="scientific">Populus trichocarpa</name>
    <name type="common">Western balsam poplar</name>
    <name type="synonym">Populus balsamifera subsp. trichocarpa</name>
    <dbReference type="NCBI Taxonomy" id="3694"/>
    <lineage>
        <taxon>Eukaryota</taxon>
        <taxon>Viridiplantae</taxon>
        <taxon>Streptophyta</taxon>
        <taxon>Embryophyta</taxon>
        <taxon>Tracheophyta</taxon>
        <taxon>Spermatophyta</taxon>
        <taxon>Magnoliopsida</taxon>
        <taxon>eudicotyledons</taxon>
        <taxon>Gunneridae</taxon>
        <taxon>Pentapetalae</taxon>
        <taxon>rosids</taxon>
        <taxon>fabids</taxon>
        <taxon>Malpighiales</taxon>
        <taxon>Salicaceae</taxon>
        <taxon>Saliceae</taxon>
        <taxon>Populus</taxon>
    </lineage>
</organism>
<gene>
    <name evidence="1" type="ORF">POPTR_006G049800</name>
</gene>
<dbReference type="InParanoid" id="U5G5J5"/>